<feature type="binding site" evidence="7">
    <location>
        <position position="172"/>
    </location>
    <ligand>
        <name>Zn(2+)</name>
        <dbReference type="ChEBI" id="CHEBI:29105"/>
        <note>catalytic</note>
    </ligand>
</feature>
<comment type="caution">
    <text evidence="9">The sequence shown here is derived from an EMBL/GenBank/DDBJ whole genome shotgun (WGS) entry which is preliminary data.</text>
</comment>
<dbReference type="GO" id="GO:0004222">
    <property type="term" value="F:metalloendopeptidase activity"/>
    <property type="evidence" value="ECO:0007669"/>
    <property type="project" value="InterPro"/>
</dbReference>
<accession>A0A317EE14</accession>
<dbReference type="GO" id="GO:0005737">
    <property type="term" value="C:cytoplasm"/>
    <property type="evidence" value="ECO:0007669"/>
    <property type="project" value="UniProtKB-SubCell"/>
</dbReference>
<dbReference type="InterPro" id="IPR002036">
    <property type="entry name" value="YbeY"/>
</dbReference>
<dbReference type="OrthoDB" id="9807740at2"/>
<dbReference type="HAMAP" id="MF_00009">
    <property type="entry name" value="Endoribonucl_YbeY"/>
    <property type="match status" value="1"/>
</dbReference>
<dbReference type="GO" id="GO:0008270">
    <property type="term" value="F:zinc ion binding"/>
    <property type="evidence" value="ECO:0007669"/>
    <property type="project" value="UniProtKB-UniRule"/>
</dbReference>
<evidence type="ECO:0000313" key="10">
    <source>
        <dbReference type="Proteomes" id="UP000245461"/>
    </source>
</evidence>
<sequence>MTTPTPPRASHHAPAQRSRRRSAKASPPPEPSQQRSRPRPRISLRTACRDWTSALPDLRKLLPPAARAAFAAGAARCAALSGATGPAEIAITLSDDAEVRDLNRDWRGKDKPTNVLSFPGLEGAMAALLPPEAPRPLGDIILAFETCRVEAEEQGKPLADHARHLVVHGVLHLLGYDHEEDAEAEEMEALETMVLAGLGIPDPYGADPYGETRA</sequence>
<dbReference type="Gene3D" id="3.40.390.30">
    <property type="entry name" value="Metalloproteases ('zincins'), catalytic domain"/>
    <property type="match status" value="1"/>
</dbReference>
<dbReference type="GO" id="GO:0006364">
    <property type="term" value="P:rRNA processing"/>
    <property type="evidence" value="ECO:0007669"/>
    <property type="project" value="UniProtKB-UniRule"/>
</dbReference>
<organism evidence="9 10">
    <name type="scientific">Zavarzinia aquatilis</name>
    <dbReference type="NCBI Taxonomy" id="2211142"/>
    <lineage>
        <taxon>Bacteria</taxon>
        <taxon>Pseudomonadati</taxon>
        <taxon>Pseudomonadota</taxon>
        <taxon>Alphaproteobacteria</taxon>
        <taxon>Rhodospirillales</taxon>
        <taxon>Zavarziniaceae</taxon>
        <taxon>Zavarzinia</taxon>
    </lineage>
</organism>
<gene>
    <name evidence="7 9" type="primary">ybeY</name>
    <name evidence="9" type="ORF">DKG74_06780</name>
</gene>
<evidence type="ECO:0000256" key="6">
    <source>
        <dbReference type="ARBA" id="ARBA00022833"/>
    </source>
</evidence>
<dbReference type="PANTHER" id="PTHR46986">
    <property type="entry name" value="ENDORIBONUCLEASE YBEY, CHLOROPLASTIC"/>
    <property type="match status" value="1"/>
</dbReference>
<dbReference type="SUPFAM" id="SSF55486">
    <property type="entry name" value="Metalloproteases ('zincins'), catalytic domain"/>
    <property type="match status" value="1"/>
</dbReference>
<keyword evidence="7" id="KW-0698">rRNA processing</keyword>
<comment type="cofactor">
    <cofactor evidence="7">
        <name>Zn(2+)</name>
        <dbReference type="ChEBI" id="CHEBI:29105"/>
    </cofactor>
    <text evidence="7">Binds 1 zinc ion.</text>
</comment>
<evidence type="ECO:0000313" key="9">
    <source>
        <dbReference type="EMBL" id="PWR24504.1"/>
    </source>
</evidence>
<reference evidence="9 10" key="1">
    <citation type="submission" date="2018-05" db="EMBL/GenBank/DDBJ databases">
        <title>Zavarzinia sp. HR-AS.</title>
        <authorList>
            <person name="Lee Y."/>
            <person name="Jeon C.O."/>
        </authorList>
    </citation>
    <scope>NUCLEOTIDE SEQUENCE [LARGE SCALE GENOMIC DNA]</scope>
    <source>
        <strain evidence="9 10">HR-AS</strain>
    </source>
</reference>
<keyword evidence="7" id="KW-0690">Ribosome biogenesis</keyword>
<evidence type="ECO:0000256" key="1">
    <source>
        <dbReference type="ARBA" id="ARBA00010875"/>
    </source>
</evidence>
<dbReference type="NCBIfam" id="TIGR00043">
    <property type="entry name" value="rRNA maturation RNase YbeY"/>
    <property type="match status" value="1"/>
</dbReference>
<protein>
    <recommendedName>
        <fullName evidence="7">Endoribonuclease YbeY</fullName>
        <ecNumber evidence="7">3.1.-.-</ecNumber>
    </recommendedName>
</protein>
<dbReference type="Proteomes" id="UP000245461">
    <property type="component" value="Unassembled WGS sequence"/>
</dbReference>
<feature type="binding site" evidence="7">
    <location>
        <position position="178"/>
    </location>
    <ligand>
        <name>Zn(2+)</name>
        <dbReference type="ChEBI" id="CHEBI:29105"/>
        <note>catalytic</note>
    </ligand>
</feature>
<dbReference type="Pfam" id="PF02130">
    <property type="entry name" value="YbeY"/>
    <property type="match status" value="1"/>
</dbReference>
<comment type="similarity">
    <text evidence="1 7">Belongs to the endoribonuclease YbeY family.</text>
</comment>
<dbReference type="EC" id="3.1.-.-" evidence="7"/>
<feature type="binding site" evidence="7">
    <location>
        <position position="168"/>
    </location>
    <ligand>
        <name>Zn(2+)</name>
        <dbReference type="ChEBI" id="CHEBI:29105"/>
        <note>catalytic</note>
    </ligand>
</feature>
<dbReference type="AlphaFoldDB" id="A0A317EE14"/>
<proteinExistence type="inferred from homology"/>
<feature type="region of interest" description="Disordered" evidence="8">
    <location>
        <begin position="1"/>
        <end position="43"/>
    </location>
</feature>
<evidence type="ECO:0000256" key="2">
    <source>
        <dbReference type="ARBA" id="ARBA00022722"/>
    </source>
</evidence>
<comment type="subcellular location">
    <subcellularLocation>
        <location evidence="7">Cytoplasm</location>
    </subcellularLocation>
</comment>
<keyword evidence="2 7" id="KW-0540">Nuclease</keyword>
<evidence type="ECO:0000256" key="7">
    <source>
        <dbReference type="HAMAP-Rule" id="MF_00009"/>
    </source>
</evidence>
<name>A0A317EE14_9PROT</name>
<keyword evidence="10" id="KW-1185">Reference proteome</keyword>
<evidence type="ECO:0000256" key="3">
    <source>
        <dbReference type="ARBA" id="ARBA00022723"/>
    </source>
</evidence>
<evidence type="ECO:0000256" key="4">
    <source>
        <dbReference type="ARBA" id="ARBA00022759"/>
    </source>
</evidence>
<dbReference type="PROSITE" id="PS01306">
    <property type="entry name" value="UPF0054"/>
    <property type="match status" value="1"/>
</dbReference>
<dbReference type="GO" id="GO:0004521">
    <property type="term" value="F:RNA endonuclease activity"/>
    <property type="evidence" value="ECO:0007669"/>
    <property type="project" value="UniProtKB-UniRule"/>
</dbReference>
<dbReference type="InterPro" id="IPR023091">
    <property type="entry name" value="MetalPrtase_cat_dom_sf_prd"/>
</dbReference>
<evidence type="ECO:0000256" key="5">
    <source>
        <dbReference type="ARBA" id="ARBA00022801"/>
    </source>
</evidence>
<dbReference type="InterPro" id="IPR020549">
    <property type="entry name" value="YbeY_CS"/>
</dbReference>
<keyword evidence="6 7" id="KW-0862">Zinc</keyword>
<keyword evidence="3 7" id="KW-0479">Metal-binding</keyword>
<dbReference type="PANTHER" id="PTHR46986:SF1">
    <property type="entry name" value="ENDORIBONUCLEASE YBEY, CHLOROPLASTIC"/>
    <property type="match status" value="1"/>
</dbReference>
<keyword evidence="4 7" id="KW-0255">Endonuclease</keyword>
<comment type="function">
    <text evidence="7">Single strand-specific metallo-endoribonuclease involved in late-stage 70S ribosome quality control and in maturation of the 3' terminus of the 16S rRNA.</text>
</comment>
<evidence type="ECO:0000256" key="8">
    <source>
        <dbReference type="SAM" id="MobiDB-lite"/>
    </source>
</evidence>
<keyword evidence="5 7" id="KW-0378">Hydrolase</keyword>
<keyword evidence="7" id="KW-0963">Cytoplasm</keyword>
<dbReference type="EMBL" id="QGLE01000003">
    <property type="protein sequence ID" value="PWR24504.1"/>
    <property type="molecule type" value="Genomic_DNA"/>
</dbReference>